<dbReference type="GO" id="GO:0006935">
    <property type="term" value="P:chemotaxis"/>
    <property type="evidence" value="ECO:0007669"/>
    <property type="project" value="UniProtKB-KW"/>
</dbReference>
<dbReference type="Gene3D" id="3.30.70.270">
    <property type="match status" value="1"/>
</dbReference>
<evidence type="ECO:0000256" key="2">
    <source>
        <dbReference type="ARBA" id="ARBA00022500"/>
    </source>
</evidence>
<feature type="domain" description="GGDEF" evidence="3">
    <location>
        <begin position="204"/>
        <end position="338"/>
    </location>
</feature>
<comment type="caution">
    <text evidence="4">The sequence shown here is derived from an EMBL/GenBank/DDBJ whole genome shotgun (WGS) entry which is preliminary data.</text>
</comment>
<dbReference type="GO" id="GO:0043709">
    <property type="term" value="P:cell adhesion involved in single-species biofilm formation"/>
    <property type="evidence" value="ECO:0007669"/>
    <property type="project" value="TreeGrafter"/>
</dbReference>
<protein>
    <recommendedName>
        <fullName evidence="1">diguanylate cyclase</fullName>
        <ecNumber evidence="1">2.7.7.65</ecNumber>
    </recommendedName>
</protein>
<dbReference type="eggNOG" id="COG3706">
    <property type="taxonomic scope" value="Bacteria"/>
</dbReference>
<organism evidence="4 5">
    <name type="scientific">Chitinivibrio alkaliphilus ACht1</name>
    <dbReference type="NCBI Taxonomy" id="1313304"/>
    <lineage>
        <taxon>Bacteria</taxon>
        <taxon>Pseudomonadati</taxon>
        <taxon>Fibrobacterota</taxon>
        <taxon>Chitinivibrionia</taxon>
        <taxon>Chitinivibrionales</taxon>
        <taxon>Chitinivibrionaceae</taxon>
        <taxon>Chitinivibrio</taxon>
    </lineage>
</organism>
<dbReference type="GO" id="GO:1902201">
    <property type="term" value="P:negative regulation of bacterial-type flagellum-dependent cell motility"/>
    <property type="evidence" value="ECO:0007669"/>
    <property type="project" value="TreeGrafter"/>
</dbReference>
<dbReference type="PANTHER" id="PTHR45138:SF24">
    <property type="entry name" value="DIGUANYLATE CYCLASE DGCC-RELATED"/>
    <property type="match status" value="1"/>
</dbReference>
<evidence type="ECO:0000259" key="3">
    <source>
        <dbReference type="PROSITE" id="PS50887"/>
    </source>
</evidence>
<evidence type="ECO:0000256" key="1">
    <source>
        <dbReference type="ARBA" id="ARBA00012528"/>
    </source>
</evidence>
<dbReference type="EC" id="2.7.7.65" evidence="1"/>
<dbReference type="Pfam" id="PF00990">
    <property type="entry name" value="GGDEF"/>
    <property type="match status" value="1"/>
</dbReference>
<dbReference type="RefSeq" id="WP_022636940.1">
    <property type="nucleotide sequence ID" value="NZ_ASJR01000011.1"/>
</dbReference>
<gene>
    <name evidence="4" type="ORF">CALK_1485</name>
</gene>
<dbReference type="GO" id="GO:0005886">
    <property type="term" value="C:plasma membrane"/>
    <property type="evidence" value="ECO:0007669"/>
    <property type="project" value="TreeGrafter"/>
</dbReference>
<accession>U7D7S0</accession>
<dbReference type="Gene3D" id="3.40.1550.10">
    <property type="entry name" value="CheC-like"/>
    <property type="match status" value="1"/>
</dbReference>
<evidence type="ECO:0000313" key="5">
    <source>
        <dbReference type="Proteomes" id="UP000017148"/>
    </source>
</evidence>
<dbReference type="NCBIfam" id="TIGR00254">
    <property type="entry name" value="GGDEF"/>
    <property type="match status" value="1"/>
</dbReference>
<keyword evidence="5" id="KW-1185">Reference proteome</keyword>
<dbReference type="InterPro" id="IPR028976">
    <property type="entry name" value="CheC-like_sf"/>
</dbReference>
<dbReference type="SUPFAM" id="SSF103039">
    <property type="entry name" value="CheC-like"/>
    <property type="match status" value="1"/>
</dbReference>
<dbReference type="GO" id="GO:0052621">
    <property type="term" value="F:diguanylate cyclase activity"/>
    <property type="evidence" value="ECO:0007669"/>
    <property type="project" value="UniProtKB-EC"/>
</dbReference>
<dbReference type="PANTHER" id="PTHR45138">
    <property type="entry name" value="REGULATORY COMPONENTS OF SENSORY TRANSDUCTION SYSTEM"/>
    <property type="match status" value="1"/>
</dbReference>
<dbReference type="InterPro" id="IPR029787">
    <property type="entry name" value="Nucleotide_cyclase"/>
</dbReference>
<name>U7D7S0_9BACT</name>
<dbReference type="InterPro" id="IPR028051">
    <property type="entry name" value="CheX-like_dom"/>
</dbReference>
<proteinExistence type="predicted"/>
<keyword evidence="2" id="KW-0145">Chemotaxis</keyword>
<dbReference type="STRING" id="1313304.CALK_1485"/>
<dbReference type="InterPro" id="IPR050469">
    <property type="entry name" value="Diguanylate_Cyclase"/>
</dbReference>
<dbReference type="PROSITE" id="PS50887">
    <property type="entry name" value="GGDEF"/>
    <property type="match status" value="1"/>
</dbReference>
<reference evidence="4 5" key="1">
    <citation type="journal article" date="2013" name="Environ. Microbiol.">
        <title>Genome analysis of Chitinivibrio alkaliphilus gen. nov., sp. nov., a novel extremely haloalkaliphilic anaerobic chitinolytic bacterium from the candidate phylum Termite Group 3.</title>
        <authorList>
            <person name="Sorokin D.Y."/>
            <person name="Gumerov V.M."/>
            <person name="Rakitin A.L."/>
            <person name="Beletsky A.V."/>
            <person name="Damste J.S."/>
            <person name="Muyzer G."/>
            <person name="Mardanov A.V."/>
            <person name="Ravin N.V."/>
        </authorList>
    </citation>
    <scope>NUCLEOTIDE SEQUENCE [LARGE SCALE GENOMIC DNA]</scope>
    <source>
        <strain evidence="4 5">ACht1</strain>
    </source>
</reference>
<dbReference type="Proteomes" id="UP000017148">
    <property type="component" value="Unassembled WGS sequence"/>
</dbReference>
<dbReference type="InterPro" id="IPR000160">
    <property type="entry name" value="GGDEF_dom"/>
</dbReference>
<dbReference type="SMART" id="SM00267">
    <property type="entry name" value="GGDEF"/>
    <property type="match status" value="1"/>
</dbReference>
<dbReference type="AlphaFoldDB" id="U7D7S0"/>
<dbReference type="EMBL" id="ASJR01000011">
    <property type="protein sequence ID" value="ERP31621.1"/>
    <property type="molecule type" value="Genomic_DNA"/>
</dbReference>
<evidence type="ECO:0000313" key="4">
    <source>
        <dbReference type="EMBL" id="ERP31621.1"/>
    </source>
</evidence>
<dbReference type="InterPro" id="IPR043128">
    <property type="entry name" value="Rev_trsase/Diguanyl_cyclase"/>
</dbReference>
<dbReference type="SUPFAM" id="SSF55073">
    <property type="entry name" value="Nucleotide cyclase"/>
    <property type="match status" value="1"/>
</dbReference>
<dbReference type="OrthoDB" id="9812260at2"/>
<dbReference type="Pfam" id="PF13690">
    <property type="entry name" value="CheX"/>
    <property type="match status" value="1"/>
</dbReference>
<dbReference type="CDD" id="cd01949">
    <property type="entry name" value="GGDEF"/>
    <property type="match status" value="1"/>
</dbReference>
<sequence>MNHADIQGHLELFVHKMVDNFANLLGISFAYDAAHEGTKWGLFEGLSIYINFTGTAQGSYILNMYRESAQKIVGHVLEEEEVSIRTILDSGIIDEVLNTSVGEAIEDLKQNYGFLTFNPPVMNWGVTHVPVFSYASGCITSSFGDISCHFSISPVSLDITEKLITTMHKLKDTERLANIDSLTGLRNRKFYDDYVRHFNMHRALPFSFAIIDLDDFKHINDGFGHATGDSALQHLAKILQESTRDSDLPVRFGGDEFVLIMENTPGTGAEIVLRRICTTLKERPVVHTTGESFYLSVSCGITELSEEDRTFSSLFSRADAQLYRAKMAGKGCVYRDSSSE</sequence>